<dbReference type="PROSITE" id="PS00761">
    <property type="entry name" value="SPASE_I_3"/>
    <property type="match status" value="1"/>
</dbReference>
<name>A0A3D4S4C9_9ENTE</name>
<evidence type="ECO:0000256" key="7">
    <source>
        <dbReference type="PIRSR" id="PIRSR600223-1"/>
    </source>
</evidence>
<dbReference type="GO" id="GO:0006465">
    <property type="term" value="P:signal peptide processing"/>
    <property type="evidence" value="ECO:0007669"/>
    <property type="project" value="InterPro"/>
</dbReference>
<feature type="active site" evidence="7">
    <location>
        <position position="124"/>
    </location>
</feature>
<accession>A0A3D4S4C9</accession>
<feature type="region of interest" description="Disordered" evidence="9">
    <location>
        <begin position="1"/>
        <end position="21"/>
    </location>
</feature>
<evidence type="ECO:0000256" key="4">
    <source>
        <dbReference type="ARBA" id="ARBA00013208"/>
    </source>
</evidence>
<evidence type="ECO:0000256" key="1">
    <source>
        <dbReference type="ARBA" id="ARBA00000677"/>
    </source>
</evidence>
<evidence type="ECO:0000256" key="9">
    <source>
        <dbReference type="SAM" id="MobiDB-lite"/>
    </source>
</evidence>
<dbReference type="CDD" id="cd06530">
    <property type="entry name" value="S26_SPase_I"/>
    <property type="match status" value="1"/>
</dbReference>
<organism evidence="11 12">
    <name type="scientific">Bavariicoccus seileri</name>
    <dbReference type="NCBI Taxonomy" id="549685"/>
    <lineage>
        <taxon>Bacteria</taxon>
        <taxon>Bacillati</taxon>
        <taxon>Bacillota</taxon>
        <taxon>Bacilli</taxon>
        <taxon>Lactobacillales</taxon>
        <taxon>Enterococcaceae</taxon>
        <taxon>Bavariicoccus</taxon>
    </lineage>
</organism>
<dbReference type="STRING" id="1121105.GCA_000421665_00992"/>
<dbReference type="AlphaFoldDB" id="A0A3D4S4C9"/>
<dbReference type="PRINTS" id="PR00727">
    <property type="entry name" value="LEADERPTASE"/>
</dbReference>
<dbReference type="InterPro" id="IPR000223">
    <property type="entry name" value="Pept_S26A_signal_pept_1"/>
</dbReference>
<keyword evidence="5 8" id="KW-0645">Protease</keyword>
<dbReference type="PANTHER" id="PTHR43390">
    <property type="entry name" value="SIGNAL PEPTIDASE I"/>
    <property type="match status" value="1"/>
</dbReference>
<comment type="subcellular location">
    <subcellularLocation>
        <location evidence="2">Cell membrane</location>
        <topology evidence="2">Single-pass type II membrane protein</topology>
    </subcellularLocation>
    <subcellularLocation>
        <location evidence="8">Membrane</location>
        <topology evidence="8">Single-pass type II membrane protein</topology>
    </subcellularLocation>
</comment>
<feature type="active site" evidence="7">
    <location>
        <position position="86"/>
    </location>
</feature>
<gene>
    <name evidence="11" type="primary">lepB</name>
    <name evidence="11" type="ORF">DIW15_03080</name>
</gene>
<dbReference type="InterPro" id="IPR019756">
    <property type="entry name" value="Pept_S26A_signal_pept_1_Ser-AS"/>
</dbReference>
<dbReference type="NCBIfam" id="TIGR02227">
    <property type="entry name" value="sigpep_I_bact"/>
    <property type="match status" value="1"/>
</dbReference>
<evidence type="ECO:0000256" key="5">
    <source>
        <dbReference type="ARBA" id="ARBA00022670"/>
    </source>
</evidence>
<dbReference type="GO" id="GO:0004252">
    <property type="term" value="F:serine-type endopeptidase activity"/>
    <property type="evidence" value="ECO:0007669"/>
    <property type="project" value="InterPro"/>
</dbReference>
<dbReference type="GO" id="GO:0005886">
    <property type="term" value="C:plasma membrane"/>
    <property type="evidence" value="ECO:0007669"/>
    <property type="project" value="UniProtKB-SubCell"/>
</dbReference>
<keyword evidence="8" id="KW-1133">Transmembrane helix</keyword>
<comment type="similarity">
    <text evidence="3 8">Belongs to the peptidase S26 family.</text>
</comment>
<dbReference type="Gene3D" id="2.10.109.10">
    <property type="entry name" value="Umud Fragment, subunit A"/>
    <property type="match status" value="1"/>
</dbReference>
<reference evidence="11 12" key="1">
    <citation type="journal article" date="2018" name="Nat. Biotechnol.">
        <title>A standardized bacterial taxonomy based on genome phylogeny substantially revises the tree of life.</title>
        <authorList>
            <person name="Parks D.H."/>
            <person name="Chuvochina M."/>
            <person name="Waite D.W."/>
            <person name="Rinke C."/>
            <person name="Skarshewski A."/>
            <person name="Chaumeil P.A."/>
            <person name="Hugenholtz P."/>
        </authorList>
    </citation>
    <scope>NUCLEOTIDE SEQUENCE [LARGE SCALE GENOMIC DNA]</scope>
    <source>
        <strain evidence="11">UBA11306</strain>
    </source>
</reference>
<evidence type="ECO:0000313" key="12">
    <source>
        <dbReference type="Proteomes" id="UP000262195"/>
    </source>
</evidence>
<evidence type="ECO:0000256" key="8">
    <source>
        <dbReference type="RuleBase" id="RU362042"/>
    </source>
</evidence>
<dbReference type="SUPFAM" id="SSF51306">
    <property type="entry name" value="LexA/Signal peptidase"/>
    <property type="match status" value="1"/>
</dbReference>
<feature type="domain" description="Peptidase S26" evidence="10">
    <location>
        <begin position="56"/>
        <end position="219"/>
    </location>
</feature>
<evidence type="ECO:0000256" key="2">
    <source>
        <dbReference type="ARBA" id="ARBA00004401"/>
    </source>
</evidence>
<keyword evidence="8" id="KW-0472">Membrane</keyword>
<dbReference type="GO" id="GO:0009003">
    <property type="term" value="F:signal peptidase activity"/>
    <property type="evidence" value="ECO:0007669"/>
    <property type="project" value="UniProtKB-EC"/>
</dbReference>
<feature type="transmembrane region" description="Helical" evidence="8">
    <location>
        <begin position="55"/>
        <end position="78"/>
    </location>
</feature>
<proteinExistence type="inferred from homology"/>
<dbReference type="InterPro" id="IPR036286">
    <property type="entry name" value="LexA/Signal_pep-like_sf"/>
</dbReference>
<comment type="caution">
    <text evidence="11">The sequence shown here is derived from an EMBL/GenBank/DDBJ whole genome shotgun (WGS) entry which is preliminary data.</text>
</comment>
<evidence type="ECO:0000259" key="10">
    <source>
        <dbReference type="Pfam" id="PF10502"/>
    </source>
</evidence>
<dbReference type="PROSITE" id="PS00501">
    <property type="entry name" value="SPASE_I_1"/>
    <property type="match status" value="1"/>
</dbReference>
<dbReference type="Proteomes" id="UP000262195">
    <property type="component" value="Unassembled WGS sequence"/>
</dbReference>
<dbReference type="EMBL" id="DQHO01000018">
    <property type="protein sequence ID" value="HCS93679.1"/>
    <property type="molecule type" value="Genomic_DNA"/>
</dbReference>
<comment type="catalytic activity">
    <reaction evidence="1 8">
        <text>Cleavage of hydrophobic, N-terminal signal or leader sequences from secreted and periplasmic proteins.</text>
        <dbReference type="EC" id="3.4.21.89"/>
    </reaction>
</comment>
<keyword evidence="8" id="KW-0812">Transmembrane</keyword>
<evidence type="ECO:0000256" key="6">
    <source>
        <dbReference type="ARBA" id="ARBA00022801"/>
    </source>
</evidence>
<dbReference type="InterPro" id="IPR019758">
    <property type="entry name" value="Pept_S26A_signal_pept_1_CS"/>
</dbReference>
<evidence type="ECO:0000313" key="11">
    <source>
        <dbReference type="EMBL" id="HCS93679.1"/>
    </source>
</evidence>
<dbReference type="RefSeq" id="WP_022796263.1">
    <property type="nucleotide sequence ID" value="NZ_JBQDSL010000007.1"/>
</dbReference>
<protein>
    <recommendedName>
        <fullName evidence="4 8">Signal peptidase I</fullName>
        <ecNumber evidence="4 8">3.4.21.89</ecNumber>
    </recommendedName>
</protein>
<dbReference type="PANTHER" id="PTHR43390:SF1">
    <property type="entry name" value="CHLOROPLAST PROCESSING PEPTIDASE"/>
    <property type="match status" value="1"/>
</dbReference>
<sequence length="241" mass="27396">MKYPKSDVPEKKDDSGIVKNLPSRNMSHKVKVSKKGKKTKEKDKVPQKHGFIREVLSWIGTIVVAFVIFFFLQTYVFAQYRVSGDSMYPTLKNGERVFANKLESINRFDVVVFDAPDANEEYVKRVIGIPGDEITHLDGKLFVNDQLVPEEFINSEPTDESQNFDGNGDFSMIAVTGELTVPEGKLFVLGDNRSNSNDSRNFGFIDEKNAHGVVRLVVWPLNEFGLLTDYHKELDLEENEK</sequence>
<keyword evidence="6 8" id="KW-0378">Hydrolase</keyword>
<evidence type="ECO:0000256" key="3">
    <source>
        <dbReference type="ARBA" id="ARBA00009370"/>
    </source>
</evidence>
<dbReference type="Pfam" id="PF10502">
    <property type="entry name" value="Peptidase_S26"/>
    <property type="match status" value="1"/>
</dbReference>
<dbReference type="EC" id="3.4.21.89" evidence="4 8"/>
<feature type="compositionally biased region" description="Basic and acidic residues" evidence="9">
    <location>
        <begin position="1"/>
        <end position="16"/>
    </location>
</feature>
<dbReference type="InterPro" id="IPR019533">
    <property type="entry name" value="Peptidase_S26"/>
</dbReference>